<dbReference type="SMART" id="SM00861">
    <property type="entry name" value="Transket_pyr"/>
    <property type="match status" value="1"/>
</dbReference>
<comment type="function">
    <text evidence="2">E1 component of the 2-oxoglutarate dehydrogenase (OGDH) complex which catalyzes the decarboxylation of 2-oxoglutarate, the first step in the conversion of 2-oxoglutarate to succinyl-CoA and CO(2).</text>
</comment>
<evidence type="ECO:0000259" key="9">
    <source>
        <dbReference type="SMART" id="SM00861"/>
    </source>
</evidence>
<evidence type="ECO:0000313" key="10">
    <source>
        <dbReference type="EMBL" id="TWB86027.1"/>
    </source>
</evidence>
<organism evidence="10 11">
    <name type="scientific">Bradyrhizobium macuxiense</name>
    <dbReference type="NCBI Taxonomy" id="1755647"/>
    <lineage>
        <taxon>Bacteria</taxon>
        <taxon>Pseudomonadati</taxon>
        <taxon>Pseudomonadota</taxon>
        <taxon>Alphaproteobacteria</taxon>
        <taxon>Hyphomicrobiales</taxon>
        <taxon>Nitrobacteraceae</taxon>
        <taxon>Bradyrhizobium</taxon>
    </lineage>
</organism>
<evidence type="ECO:0000256" key="7">
    <source>
        <dbReference type="ARBA" id="ARBA00023052"/>
    </source>
</evidence>
<dbReference type="Gene3D" id="3.40.50.11610">
    <property type="entry name" value="Multifunctional 2-oxoglutarate metabolism enzyme, C-terminal domain"/>
    <property type="match status" value="1"/>
</dbReference>
<dbReference type="PIRSF" id="PIRSF000157">
    <property type="entry name" value="Oxoglu_dh_E1"/>
    <property type="match status" value="1"/>
</dbReference>
<sequence>MLPSPLSSISYEYLDAMQRAFDADPRSVEAGWRFLFEILGDARGSNDRLLQDTRWRDRGHLYAQLDPLVPRSDMAEQLQRLYAGTLAAESAHIDNDARRAWLRAIVETGIGLPTPETPRKLLAGLIAAEEFESFLAKKFPTKKRFGAEGAEAIVPLLRRVLTRAAAEGVTRAIIGTMHRGRLSLVYNVLGRSFARMVAEVRGAPPFPADTPCPGDVPYHLGYETALSLDGRTISVSLLANPSHLEAVDPLVLGRARAAQDIAGDRRTILPIIIHTDGAVVGQGVVAECIQLGDPAGYTVGGTIHLIINNQIGFTTEQHDARTSRHCTGPWKAVDAAILHVNGDDPAAVARAADIAVAWRQAQGCDAVVDLVCYRRNGHNEIDEPTFTQPALYARITEHPPIAQAFADQLVEAGSVTQADVAALREAARVRLQSGYDESAGYCWNEGSFSPLPAPRRSHTGVAADALVALANELAEPPEFMTVHPRLSRVLRQRVIDGTGISWPSAESLAFGSLLLQGVPVRLSGQDVVRGAFSQRHFSLADFKSGAKHIGLAHVSSAQATFEAFNSPLSEYAVLGFEYGYSLERSDTLVVWEAQFGDFANGAQIIIDQFITAGEAKWYITSRLVMLLPHGLEGQGPEHSSARLERYLQLAANNNVRIVNPSTPANYFHLLREQGLGLYNCPLIVMGAKKLLRHPSAVSPLPDFLPGSTFRPIVSTIPDGTIDAVLMCSGKIAYDLEEEHSARGASNVAILRLECLYPLPLEQIRGLLKCWPEARLAWVQEEPQNMGAWTWLDRRLEAAAKDAGCIQPTFTYVGRPESASPAGSFHGYHDDDQREVVKRAFSLSFDDAGQSEAA</sequence>
<feature type="domain" description="Transketolase-like pyrimidine-binding" evidence="9">
    <location>
        <begin position="500"/>
        <end position="693"/>
    </location>
</feature>
<dbReference type="Gene3D" id="3.40.50.970">
    <property type="match status" value="1"/>
</dbReference>
<dbReference type="InterPro" id="IPR031717">
    <property type="entry name" value="ODO-1/KGD_C"/>
</dbReference>
<dbReference type="PANTHER" id="PTHR23152:SF4">
    <property type="entry name" value="2-OXOADIPATE DEHYDROGENASE COMPLEX COMPONENT E1"/>
    <property type="match status" value="1"/>
</dbReference>
<dbReference type="Pfam" id="PF16870">
    <property type="entry name" value="OxoGdeHyase_C"/>
    <property type="match status" value="1"/>
</dbReference>
<dbReference type="PANTHER" id="PTHR23152">
    <property type="entry name" value="2-OXOGLUTARATE DEHYDROGENASE"/>
    <property type="match status" value="1"/>
</dbReference>
<proteinExistence type="predicted"/>
<dbReference type="RefSeq" id="WP_146993189.1">
    <property type="nucleotide sequence ID" value="NZ_VITY01000031.1"/>
</dbReference>
<keyword evidence="11" id="KW-1185">Reference proteome</keyword>
<dbReference type="OrthoDB" id="8091465at2"/>
<dbReference type="InterPro" id="IPR042179">
    <property type="entry name" value="KGD_C_sf"/>
</dbReference>
<dbReference type="Proteomes" id="UP000321304">
    <property type="component" value="Unassembled WGS sequence"/>
</dbReference>
<dbReference type="InterPro" id="IPR005475">
    <property type="entry name" value="Transketolase-like_Pyr-bd"/>
</dbReference>
<dbReference type="InterPro" id="IPR001017">
    <property type="entry name" value="DH_E1"/>
</dbReference>
<dbReference type="GO" id="GO:0030976">
    <property type="term" value="F:thiamine pyrophosphate binding"/>
    <property type="evidence" value="ECO:0007669"/>
    <property type="project" value="InterPro"/>
</dbReference>
<dbReference type="GO" id="GO:0006099">
    <property type="term" value="P:tricarboxylic acid cycle"/>
    <property type="evidence" value="ECO:0007669"/>
    <property type="project" value="TreeGrafter"/>
</dbReference>
<dbReference type="InterPro" id="IPR029061">
    <property type="entry name" value="THDP-binding"/>
</dbReference>
<reference evidence="10 11" key="1">
    <citation type="submission" date="2019-06" db="EMBL/GenBank/DDBJ databases">
        <title>Genomic Encyclopedia of Type Strains, Phase IV (KMG-V): Genome sequencing to study the core and pangenomes of soil and plant-associated prokaryotes.</title>
        <authorList>
            <person name="Whitman W."/>
        </authorList>
    </citation>
    <scope>NUCLEOTIDE SEQUENCE [LARGE SCALE GENOMIC DNA]</scope>
    <source>
        <strain evidence="10 11">BR 10355</strain>
    </source>
</reference>
<comment type="cofactor">
    <cofactor evidence="1">
        <name>thiamine diphosphate</name>
        <dbReference type="ChEBI" id="CHEBI:58937"/>
    </cofactor>
</comment>
<dbReference type="Pfam" id="PF02779">
    <property type="entry name" value="Transket_pyr"/>
    <property type="match status" value="1"/>
</dbReference>
<evidence type="ECO:0000256" key="6">
    <source>
        <dbReference type="ARBA" id="ARBA00023002"/>
    </source>
</evidence>
<dbReference type="Pfam" id="PF00676">
    <property type="entry name" value="E1_dh"/>
    <property type="match status" value="1"/>
</dbReference>
<dbReference type="InterPro" id="IPR011603">
    <property type="entry name" value="2oxoglutarate_DH_E1"/>
</dbReference>
<protein>
    <recommendedName>
        <fullName evidence="5">2-oxoglutarate dehydrogenase E1 component</fullName>
        <ecNumber evidence="4">1.2.4.2</ecNumber>
    </recommendedName>
    <alternativeName>
        <fullName evidence="8">Alpha-ketoglutarate dehydrogenase</fullName>
    </alternativeName>
</protein>
<accession>A0A560KS70</accession>
<dbReference type="GO" id="GO:0004591">
    <property type="term" value="F:oxoglutarate dehydrogenase (succinyl-transferring) activity"/>
    <property type="evidence" value="ECO:0007669"/>
    <property type="project" value="UniProtKB-EC"/>
</dbReference>
<dbReference type="EMBL" id="VITY01000031">
    <property type="protein sequence ID" value="TWB86027.1"/>
    <property type="molecule type" value="Genomic_DNA"/>
</dbReference>
<evidence type="ECO:0000256" key="1">
    <source>
        <dbReference type="ARBA" id="ARBA00001964"/>
    </source>
</evidence>
<dbReference type="AlphaFoldDB" id="A0A560KS70"/>
<dbReference type="GO" id="GO:0045252">
    <property type="term" value="C:oxoglutarate dehydrogenase complex"/>
    <property type="evidence" value="ECO:0007669"/>
    <property type="project" value="TreeGrafter"/>
</dbReference>
<dbReference type="GO" id="GO:0005829">
    <property type="term" value="C:cytosol"/>
    <property type="evidence" value="ECO:0007669"/>
    <property type="project" value="TreeGrafter"/>
</dbReference>
<evidence type="ECO:0000256" key="2">
    <source>
        <dbReference type="ARBA" id="ARBA00003906"/>
    </source>
</evidence>
<keyword evidence="7" id="KW-0786">Thiamine pyrophosphate</keyword>
<comment type="subunit">
    <text evidence="3">Homodimer. Part of the 2-oxoglutarate dehydrogenase (OGDH) complex composed of E1 (2-oxoglutarate dehydrogenase), E2 (dihydrolipoamide succinyltransferase) and E3 (dihydrolipoamide dehydrogenase); the complex contains multiple copies of the three enzymatic components (E1, E2 and E3).</text>
</comment>
<evidence type="ECO:0000256" key="4">
    <source>
        <dbReference type="ARBA" id="ARBA00012280"/>
    </source>
</evidence>
<evidence type="ECO:0000256" key="5">
    <source>
        <dbReference type="ARBA" id="ARBA00013321"/>
    </source>
</evidence>
<evidence type="ECO:0000313" key="11">
    <source>
        <dbReference type="Proteomes" id="UP000321304"/>
    </source>
</evidence>
<dbReference type="EC" id="1.2.4.2" evidence="4"/>
<dbReference type="NCBIfam" id="NF006914">
    <property type="entry name" value="PRK09404.1"/>
    <property type="match status" value="1"/>
</dbReference>
<dbReference type="SUPFAM" id="SSF52518">
    <property type="entry name" value="Thiamin diphosphate-binding fold (THDP-binding)"/>
    <property type="match status" value="2"/>
</dbReference>
<keyword evidence="6" id="KW-0560">Oxidoreductase</keyword>
<dbReference type="Gene3D" id="3.40.50.12470">
    <property type="match status" value="1"/>
</dbReference>
<evidence type="ECO:0000256" key="3">
    <source>
        <dbReference type="ARBA" id="ARBA00011301"/>
    </source>
</evidence>
<name>A0A560KS70_9BRAD</name>
<evidence type="ECO:0000256" key="8">
    <source>
        <dbReference type="ARBA" id="ARBA00030680"/>
    </source>
</evidence>
<comment type="caution">
    <text evidence="10">The sequence shown here is derived from an EMBL/GenBank/DDBJ whole genome shotgun (WGS) entry which is preliminary data.</text>
</comment>
<dbReference type="NCBIfam" id="TIGR00239">
    <property type="entry name" value="2oxo_dh_E1"/>
    <property type="match status" value="1"/>
</dbReference>
<gene>
    <name evidence="10" type="ORF">FBZ93_13113</name>
</gene>